<gene>
    <name evidence="2" type="ORF">BS50DRAFT_577912</name>
</gene>
<proteinExistence type="predicted"/>
<evidence type="ECO:0000256" key="1">
    <source>
        <dbReference type="SAM" id="MobiDB-lite"/>
    </source>
</evidence>
<keyword evidence="3" id="KW-1185">Reference proteome</keyword>
<dbReference type="STRING" id="1448308.A0A2T2N9D9"/>
<organism evidence="2 3">
    <name type="scientific">Corynespora cassiicola Philippines</name>
    <dbReference type="NCBI Taxonomy" id="1448308"/>
    <lineage>
        <taxon>Eukaryota</taxon>
        <taxon>Fungi</taxon>
        <taxon>Dikarya</taxon>
        <taxon>Ascomycota</taxon>
        <taxon>Pezizomycotina</taxon>
        <taxon>Dothideomycetes</taxon>
        <taxon>Pleosporomycetidae</taxon>
        <taxon>Pleosporales</taxon>
        <taxon>Corynesporascaceae</taxon>
        <taxon>Corynespora</taxon>
    </lineage>
</organism>
<dbReference type="EMBL" id="KZ678142">
    <property type="protein sequence ID" value="PSN62044.1"/>
    <property type="molecule type" value="Genomic_DNA"/>
</dbReference>
<dbReference type="AlphaFoldDB" id="A0A2T2N9D9"/>
<dbReference type="Proteomes" id="UP000240883">
    <property type="component" value="Unassembled WGS sequence"/>
</dbReference>
<protein>
    <submittedName>
        <fullName evidence="2">Uncharacterized protein</fullName>
    </submittedName>
</protein>
<dbReference type="OrthoDB" id="5286775at2759"/>
<accession>A0A2T2N9D9</accession>
<sequence>MAFLRNMSDRFWSFVNPRKTQQRRDKPFKAPATPLSRRTAPMDLMEDREMSPETLFKRWHIETPRAGAFVDHALLPPSPPGSLLRPYTDPDGDIIIDDFVSHVHKGGADWDANEETLVAADDGQYLEQSKRFDPDAERRRRVAQASNLRASGWSSDSVFLFQKLGMRGFEPLCLLSWLDDFETLPSNLFTENMEKAFIKPYFDPYDKPNADYRAQLAFQEVLLVSGRVRDAILTEAPKRTPEWHIHNTVMRYYDWAVKDGDLDLYAYISVFESIHCRHTANIDAVEQRMIRKLQKLSDLWQEALEFQRERTDGEADSPLPIAEVPTLYGVISSLTIMFFVSYVPATEPGQKPTLRTVANFDLGLPHYDVWNSLAIAIFVVHCRNRMLQLREFLPANSPEVLIESDPDL</sequence>
<name>A0A2T2N9D9_CORCC</name>
<reference evidence="2 3" key="1">
    <citation type="journal article" date="2018" name="Front. Microbiol.">
        <title>Genome-Wide Analysis of Corynespora cassiicola Leaf Fall Disease Putative Effectors.</title>
        <authorList>
            <person name="Lopez D."/>
            <person name="Ribeiro S."/>
            <person name="Label P."/>
            <person name="Fumanal B."/>
            <person name="Venisse J.S."/>
            <person name="Kohler A."/>
            <person name="de Oliveira R.R."/>
            <person name="Labutti K."/>
            <person name="Lipzen A."/>
            <person name="Lail K."/>
            <person name="Bauer D."/>
            <person name="Ohm R.A."/>
            <person name="Barry K.W."/>
            <person name="Spatafora J."/>
            <person name="Grigoriev I.V."/>
            <person name="Martin F.M."/>
            <person name="Pujade-Renaud V."/>
        </authorList>
    </citation>
    <scope>NUCLEOTIDE SEQUENCE [LARGE SCALE GENOMIC DNA]</scope>
    <source>
        <strain evidence="2 3">Philippines</strain>
    </source>
</reference>
<feature type="region of interest" description="Disordered" evidence="1">
    <location>
        <begin position="16"/>
        <end position="35"/>
    </location>
</feature>
<evidence type="ECO:0000313" key="3">
    <source>
        <dbReference type="Proteomes" id="UP000240883"/>
    </source>
</evidence>
<evidence type="ECO:0000313" key="2">
    <source>
        <dbReference type="EMBL" id="PSN62044.1"/>
    </source>
</evidence>